<dbReference type="AlphaFoldDB" id="A0A8X6PFK8"/>
<keyword evidence="2" id="KW-1185">Reference proteome</keyword>
<comment type="caution">
    <text evidence="1">The sequence shown here is derived from an EMBL/GenBank/DDBJ whole genome shotgun (WGS) entry which is preliminary data.</text>
</comment>
<dbReference type="Proteomes" id="UP000887013">
    <property type="component" value="Unassembled WGS sequence"/>
</dbReference>
<evidence type="ECO:0000313" key="2">
    <source>
        <dbReference type="Proteomes" id="UP000887013"/>
    </source>
</evidence>
<name>A0A8X6PFK8_NEPPI</name>
<sequence>MKWMLGSILKNAEDIAREVPVATSSRTLVLGFWFTSCNKPFSSMGVLIRSRLVPLFVAVKDTRSAMFNVPERTFDDLFGFSFDIFLGTIQQLRIHFHLLDHRLSGYRSTRHCVTIHADSTQSTTVMKNSHMPTLRIRVQCHLSIFVHALACLNSNNVIISLNA</sequence>
<organism evidence="1 2">
    <name type="scientific">Nephila pilipes</name>
    <name type="common">Giant wood spider</name>
    <name type="synonym">Nephila maculata</name>
    <dbReference type="NCBI Taxonomy" id="299642"/>
    <lineage>
        <taxon>Eukaryota</taxon>
        <taxon>Metazoa</taxon>
        <taxon>Ecdysozoa</taxon>
        <taxon>Arthropoda</taxon>
        <taxon>Chelicerata</taxon>
        <taxon>Arachnida</taxon>
        <taxon>Araneae</taxon>
        <taxon>Araneomorphae</taxon>
        <taxon>Entelegynae</taxon>
        <taxon>Araneoidea</taxon>
        <taxon>Nephilidae</taxon>
        <taxon>Nephila</taxon>
    </lineage>
</organism>
<proteinExistence type="predicted"/>
<evidence type="ECO:0000313" key="1">
    <source>
        <dbReference type="EMBL" id="GFT68277.1"/>
    </source>
</evidence>
<accession>A0A8X6PFK8</accession>
<protein>
    <submittedName>
        <fullName evidence="1">Uncharacterized protein</fullName>
    </submittedName>
</protein>
<reference evidence="1" key="1">
    <citation type="submission" date="2020-08" db="EMBL/GenBank/DDBJ databases">
        <title>Multicomponent nature underlies the extraordinary mechanical properties of spider dragline silk.</title>
        <authorList>
            <person name="Kono N."/>
            <person name="Nakamura H."/>
            <person name="Mori M."/>
            <person name="Yoshida Y."/>
            <person name="Ohtoshi R."/>
            <person name="Malay A.D."/>
            <person name="Moran D.A.P."/>
            <person name="Tomita M."/>
            <person name="Numata K."/>
            <person name="Arakawa K."/>
        </authorList>
    </citation>
    <scope>NUCLEOTIDE SEQUENCE</scope>
</reference>
<gene>
    <name evidence="1" type="ORF">NPIL_119181</name>
</gene>
<dbReference type="EMBL" id="BMAW01020470">
    <property type="protein sequence ID" value="GFT68277.1"/>
    <property type="molecule type" value="Genomic_DNA"/>
</dbReference>